<proteinExistence type="inferred from homology"/>
<dbReference type="GO" id="GO:0030246">
    <property type="term" value="F:carbohydrate binding"/>
    <property type="evidence" value="ECO:0007669"/>
    <property type="project" value="InterPro"/>
</dbReference>
<comment type="pathway">
    <text evidence="2 8">Carbohydrate metabolism; hexose metabolism.</text>
</comment>
<dbReference type="InterPro" id="IPR018052">
    <property type="entry name" value="Ald1_epimerase_CS"/>
</dbReference>
<dbReference type="PANTHER" id="PTHR10091:SF0">
    <property type="entry name" value="GALACTOSE MUTAROTASE"/>
    <property type="match status" value="1"/>
</dbReference>
<dbReference type="GO" id="GO:0005737">
    <property type="term" value="C:cytoplasm"/>
    <property type="evidence" value="ECO:0007669"/>
    <property type="project" value="TreeGrafter"/>
</dbReference>
<keyword evidence="7 8" id="KW-0119">Carbohydrate metabolism</keyword>
<evidence type="ECO:0000256" key="10">
    <source>
        <dbReference type="PIRSR" id="PIRSR005096-2"/>
    </source>
</evidence>
<dbReference type="InterPro" id="IPR008183">
    <property type="entry name" value="Aldose_1/G6P_1-epimerase"/>
</dbReference>
<evidence type="ECO:0000256" key="3">
    <source>
        <dbReference type="ARBA" id="ARBA00006206"/>
    </source>
</evidence>
<evidence type="ECO:0000256" key="11">
    <source>
        <dbReference type="PIRSR" id="PIRSR005096-3"/>
    </source>
</evidence>
<organism evidence="14 15">
    <name type="scientific">Streptomyces xinghaiensis</name>
    <dbReference type="NCBI Taxonomy" id="1038928"/>
    <lineage>
        <taxon>Bacteria</taxon>
        <taxon>Bacillati</taxon>
        <taxon>Actinomycetota</taxon>
        <taxon>Actinomycetes</taxon>
        <taxon>Kitasatosporales</taxon>
        <taxon>Streptomycetaceae</taxon>
        <taxon>Streptomyces</taxon>
    </lineage>
</organism>
<dbReference type="EMBL" id="JNAD02000001">
    <property type="protein sequence ID" value="RKM98924.1"/>
    <property type="molecule type" value="Genomic_DNA"/>
</dbReference>
<dbReference type="GO" id="GO:0006006">
    <property type="term" value="P:glucose metabolic process"/>
    <property type="evidence" value="ECO:0007669"/>
    <property type="project" value="TreeGrafter"/>
</dbReference>
<evidence type="ECO:0000256" key="4">
    <source>
        <dbReference type="ARBA" id="ARBA00013185"/>
    </source>
</evidence>
<dbReference type="FunFam" id="2.70.98.10:FF:000029">
    <property type="entry name" value="Aldose 1-epimerase"/>
    <property type="match status" value="1"/>
</dbReference>
<reference evidence="14 15" key="1">
    <citation type="journal article" date="2014" name="Genome Announc.">
        <title>Draft Genome Sequence of Streptomyces fradiae ATCC 19609, a Strain Highly Sensitive to Antibiotics.</title>
        <authorList>
            <person name="Bekker O.B."/>
            <person name="Klimina K.M."/>
            <person name="Vatlin A.A."/>
            <person name="Zakharevich N.V."/>
            <person name="Kasianov A.S."/>
            <person name="Danilenko V.N."/>
        </authorList>
    </citation>
    <scope>NUCLEOTIDE SEQUENCE [LARGE SCALE GENOMIC DNA]</scope>
    <source>
        <strain evidence="14 15">ATCC 19609</strain>
    </source>
</reference>
<keyword evidence="6 8" id="KW-0413">Isomerase</keyword>
<dbReference type="GO" id="GO:0004034">
    <property type="term" value="F:aldose 1-epimerase activity"/>
    <property type="evidence" value="ECO:0007669"/>
    <property type="project" value="UniProtKB-EC"/>
</dbReference>
<dbReference type="SUPFAM" id="SSF74650">
    <property type="entry name" value="Galactose mutarotase-like"/>
    <property type="match status" value="1"/>
</dbReference>
<keyword evidence="15" id="KW-1185">Reference proteome</keyword>
<keyword evidence="13" id="KW-0732">Signal</keyword>
<feature type="chain" id="PRO_5043188336" description="Aldose 1-epimerase" evidence="13">
    <location>
        <begin position="28"/>
        <end position="400"/>
    </location>
</feature>
<gene>
    <name evidence="14" type="ORF">SFRA_001385</name>
</gene>
<evidence type="ECO:0000256" key="7">
    <source>
        <dbReference type="ARBA" id="ARBA00023277"/>
    </source>
</evidence>
<evidence type="ECO:0000256" key="1">
    <source>
        <dbReference type="ARBA" id="ARBA00001614"/>
    </source>
</evidence>
<dbReference type="Gene3D" id="2.70.98.10">
    <property type="match status" value="1"/>
</dbReference>
<dbReference type="PANTHER" id="PTHR10091">
    <property type="entry name" value="ALDOSE-1-EPIMERASE"/>
    <property type="match status" value="1"/>
</dbReference>
<dbReference type="AlphaFoldDB" id="A0A3R7IXT5"/>
<dbReference type="PROSITE" id="PS00545">
    <property type="entry name" value="ALDOSE_1_EPIMERASE"/>
    <property type="match status" value="1"/>
</dbReference>
<feature type="binding site" evidence="11">
    <location>
        <begin position="227"/>
        <end position="229"/>
    </location>
    <ligand>
        <name>beta-D-galactose</name>
        <dbReference type="ChEBI" id="CHEBI:27667"/>
    </ligand>
</feature>
<feature type="compositionally biased region" description="Low complexity" evidence="12">
    <location>
        <begin position="36"/>
        <end position="57"/>
    </location>
</feature>
<comment type="similarity">
    <text evidence="3 8">Belongs to the aldose epimerase family.</text>
</comment>
<evidence type="ECO:0000256" key="6">
    <source>
        <dbReference type="ARBA" id="ARBA00023235"/>
    </source>
</evidence>
<feature type="signal peptide" evidence="13">
    <location>
        <begin position="1"/>
        <end position="27"/>
    </location>
</feature>
<evidence type="ECO:0000313" key="14">
    <source>
        <dbReference type="EMBL" id="RKM98924.1"/>
    </source>
</evidence>
<comment type="caution">
    <text evidence="14">The sequence shown here is derived from an EMBL/GenBank/DDBJ whole genome shotgun (WGS) entry which is preliminary data.</text>
</comment>
<name>A0A3R7IXT5_9ACTN</name>
<dbReference type="InterPro" id="IPR015443">
    <property type="entry name" value="Aldose_1-epimerase"/>
</dbReference>
<feature type="binding site" evidence="10">
    <location>
        <position position="299"/>
    </location>
    <ligand>
        <name>beta-D-galactose</name>
        <dbReference type="ChEBI" id="CHEBI:27667"/>
    </ligand>
</feature>
<dbReference type="PROSITE" id="PS51318">
    <property type="entry name" value="TAT"/>
    <property type="match status" value="1"/>
</dbReference>
<dbReference type="InterPro" id="IPR047215">
    <property type="entry name" value="Galactose_mutarotase-like"/>
</dbReference>
<dbReference type="CDD" id="cd09019">
    <property type="entry name" value="galactose_mutarotase_like"/>
    <property type="match status" value="1"/>
</dbReference>
<evidence type="ECO:0000256" key="2">
    <source>
        <dbReference type="ARBA" id="ARBA00005028"/>
    </source>
</evidence>
<feature type="region of interest" description="Disordered" evidence="12">
    <location>
        <begin position="20"/>
        <end position="64"/>
    </location>
</feature>
<dbReference type="OrthoDB" id="9779408at2"/>
<evidence type="ECO:0000256" key="8">
    <source>
        <dbReference type="PIRNR" id="PIRNR005096"/>
    </source>
</evidence>
<dbReference type="GO" id="GO:0033499">
    <property type="term" value="P:galactose catabolic process via UDP-galactose, Leloir pathway"/>
    <property type="evidence" value="ECO:0007669"/>
    <property type="project" value="TreeGrafter"/>
</dbReference>
<dbReference type="Proteomes" id="UP000028058">
    <property type="component" value="Unassembled WGS sequence"/>
</dbReference>
<sequence>MTSRRTVIAAAAAGLAAGMTTPGAAQARDRAGVGSGAAAPGEAGPTGRGRPTREGFGSLPDGTRVDRWTLARGGTRLRVLSYGGIVQSLEIPDRHGRAANVSLGFADLASYTEHSPFFGALIGRFGNRIARGRFTLDGRTYQLPLNDGENSLHGGDRGFDKRVWDVEPFTRGGDAGLTLTRVSPDGEMGYPGELTVRVDYILTSRGDFRIVYEATTDAPTVVNLTNHTYFNLGGEGTGTIMDHELWLDASRITPVDATLIPTGKLLPVAGTPFDFRRAKPIGRDIREAHEQVLYGRGIDHNYVLDKGITTRPRHAMTVTDPRSGRTMRIATTEPGVQLYTGNFLDATYAGTSGRVYRQGDGFCLETQHFPDSPNQPTFPSTVLRPGETYRSETVHSFSAR</sequence>
<feature type="binding site" evidence="11">
    <location>
        <begin position="127"/>
        <end position="128"/>
    </location>
    <ligand>
        <name>beta-D-galactose</name>
        <dbReference type="ChEBI" id="CHEBI:27667"/>
    </ligand>
</feature>
<feature type="active site" description="Proton acceptor" evidence="9">
    <location>
        <position position="365"/>
    </location>
</feature>
<evidence type="ECO:0000256" key="9">
    <source>
        <dbReference type="PIRSR" id="PIRSR005096-1"/>
    </source>
</evidence>
<dbReference type="InterPro" id="IPR011013">
    <property type="entry name" value="Gal_mutarotase_sf_dom"/>
</dbReference>
<feature type="active site" description="Proton donor" evidence="9">
    <location>
        <position position="227"/>
    </location>
</feature>
<dbReference type="Pfam" id="PF01263">
    <property type="entry name" value="Aldose_epim"/>
    <property type="match status" value="1"/>
</dbReference>
<dbReference type="InterPro" id="IPR014718">
    <property type="entry name" value="GH-type_carb-bd"/>
</dbReference>
<accession>A0A3R7IXT5</accession>
<evidence type="ECO:0000256" key="13">
    <source>
        <dbReference type="SAM" id="SignalP"/>
    </source>
</evidence>
<comment type="catalytic activity">
    <reaction evidence="1 8">
        <text>alpha-D-glucose = beta-D-glucose</text>
        <dbReference type="Rhea" id="RHEA:10264"/>
        <dbReference type="ChEBI" id="CHEBI:15903"/>
        <dbReference type="ChEBI" id="CHEBI:17925"/>
        <dbReference type="EC" id="5.1.3.3"/>
    </reaction>
</comment>
<dbReference type="InterPro" id="IPR006311">
    <property type="entry name" value="TAT_signal"/>
</dbReference>
<dbReference type="EC" id="5.1.3.3" evidence="4 8"/>
<evidence type="ECO:0000256" key="5">
    <source>
        <dbReference type="ARBA" id="ARBA00014165"/>
    </source>
</evidence>
<dbReference type="UniPathway" id="UPA00242"/>
<evidence type="ECO:0000256" key="12">
    <source>
        <dbReference type="SAM" id="MobiDB-lite"/>
    </source>
</evidence>
<dbReference type="NCBIfam" id="NF008277">
    <property type="entry name" value="PRK11055.1"/>
    <property type="match status" value="1"/>
</dbReference>
<dbReference type="PIRSF" id="PIRSF005096">
    <property type="entry name" value="GALM"/>
    <property type="match status" value="1"/>
</dbReference>
<protein>
    <recommendedName>
        <fullName evidence="5 8">Aldose 1-epimerase</fullName>
        <ecNumber evidence="4 8">5.1.3.3</ecNumber>
    </recommendedName>
</protein>
<evidence type="ECO:0000313" key="15">
    <source>
        <dbReference type="Proteomes" id="UP000028058"/>
    </source>
</evidence>